<dbReference type="SUPFAM" id="SSF54427">
    <property type="entry name" value="NTF2-like"/>
    <property type="match status" value="1"/>
</dbReference>
<feature type="compositionally biased region" description="Acidic residues" evidence="1">
    <location>
        <begin position="452"/>
        <end position="465"/>
    </location>
</feature>
<evidence type="ECO:0008006" key="4">
    <source>
        <dbReference type="Google" id="ProtNLM"/>
    </source>
</evidence>
<dbReference type="InterPro" id="IPR032710">
    <property type="entry name" value="NTF2-like_dom_sf"/>
</dbReference>
<dbReference type="GO" id="GO:0030638">
    <property type="term" value="P:polyketide metabolic process"/>
    <property type="evidence" value="ECO:0007669"/>
    <property type="project" value="InterPro"/>
</dbReference>
<organism evidence="2 3">
    <name type="scientific">Xylaria multiplex</name>
    <dbReference type="NCBI Taxonomy" id="323545"/>
    <lineage>
        <taxon>Eukaryota</taxon>
        <taxon>Fungi</taxon>
        <taxon>Dikarya</taxon>
        <taxon>Ascomycota</taxon>
        <taxon>Pezizomycotina</taxon>
        <taxon>Sordariomycetes</taxon>
        <taxon>Xylariomycetidae</taxon>
        <taxon>Xylariales</taxon>
        <taxon>Xylariaceae</taxon>
        <taxon>Xylaria</taxon>
    </lineage>
</organism>
<evidence type="ECO:0000313" key="3">
    <source>
        <dbReference type="Proteomes" id="UP000481858"/>
    </source>
</evidence>
<protein>
    <recommendedName>
        <fullName evidence="4">SnoaL-like domain-containing protein</fullName>
    </recommendedName>
</protein>
<feature type="compositionally biased region" description="Acidic residues" evidence="1">
    <location>
        <begin position="434"/>
        <end position="445"/>
    </location>
</feature>
<sequence>MEINFPNLINTALPERRGDNLRDRNAIILSSNTGPNHNEQGFLSTRFPRGMRKLFITAESDDFDEGTLSAWRDEGFEVRYFGLGLDEGANGEAAYRTTLAGLRNVADLGPCETFGIIAFGEAAGICLEYFHHMANNPEFKLACLVAYYPSRIPDPRAVFPGGLRVLVHLTGDDVGVVSHSQVVGIQGKRKVVRRSVERGGGVGGGNVVIGGFGKSAYPCYWYRAPLGFAEGDLDEFDKVAAAVAWSRSLETVHTAFRMDVELEAIVEKNLEGKFFTRNLGQTMSTYTTHKSPHATYFPTLAGGIGAQELRQFYTDYFLATNPESTKLTLLSRTMGADRVVDELHVAFKHTQEMPWILPGVPPTNKRVEVAIVSIVTLRGGRLYHEHIYWDQASVLVQVGLLDPKLVPYKMKAKGVRKLPVVGREAARRLVRGFEDDETGDGEADNELLPGWYDDDDEAEGSDDGALDNGIHERKNGSGTKGDESEEQSGKKSHELPEGIKQEKETQPSTELLT</sequence>
<proteinExistence type="predicted"/>
<dbReference type="AlphaFoldDB" id="A0A7C8MND8"/>
<reference evidence="2 3" key="1">
    <citation type="submission" date="2019-12" db="EMBL/GenBank/DDBJ databases">
        <title>Draft genome sequence of the ascomycete Xylaria multiplex DSM 110363.</title>
        <authorList>
            <person name="Buettner E."/>
            <person name="Kellner H."/>
        </authorList>
    </citation>
    <scope>NUCLEOTIDE SEQUENCE [LARGE SCALE GENOMIC DNA]</scope>
    <source>
        <strain evidence="2 3">DSM 110363</strain>
    </source>
</reference>
<evidence type="ECO:0000313" key="2">
    <source>
        <dbReference type="EMBL" id="KAF2964407.1"/>
    </source>
</evidence>
<dbReference type="InParanoid" id="A0A7C8MND8"/>
<dbReference type="EMBL" id="WUBL01000152">
    <property type="protein sequence ID" value="KAF2964407.1"/>
    <property type="molecule type" value="Genomic_DNA"/>
</dbReference>
<comment type="caution">
    <text evidence="2">The sequence shown here is derived from an EMBL/GenBank/DDBJ whole genome shotgun (WGS) entry which is preliminary data.</text>
</comment>
<dbReference type="Gene3D" id="3.10.450.50">
    <property type="match status" value="1"/>
</dbReference>
<dbReference type="InterPro" id="IPR009959">
    <property type="entry name" value="Cyclase_SnoaL-like"/>
</dbReference>
<accession>A0A7C8MND8</accession>
<feature type="region of interest" description="Disordered" evidence="1">
    <location>
        <begin position="432"/>
        <end position="513"/>
    </location>
</feature>
<dbReference type="PANTHER" id="PTHR38436">
    <property type="entry name" value="POLYKETIDE CYCLASE SNOAL-LIKE DOMAIN"/>
    <property type="match status" value="1"/>
</dbReference>
<name>A0A7C8MND8_9PEZI</name>
<dbReference type="Proteomes" id="UP000481858">
    <property type="component" value="Unassembled WGS sequence"/>
</dbReference>
<dbReference type="PANTHER" id="PTHR38436:SF3">
    <property type="entry name" value="CARBOXYMETHYLENEBUTENOLIDASE-RELATED"/>
    <property type="match status" value="1"/>
</dbReference>
<dbReference type="OrthoDB" id="5440at2759"/>
<gene>
    <name evidence="2" type="ORF">GQX73_g9174</name>
</gene>
<keyword evidence="3" id="KW-1185">Reference proteome</keyword>
<evidence type="ECO:0000256" key="1">
    <source>
        <dbReference type="SAM" id="MobiDB-lite"/>
    </source>
</evidence>
<feature type="compositionally biased region" description="Basic and acidic residues" evidence="1">
    <location>
        <begin position="487"/>
        <end position="505"/>
    </location>
</feature>